<sequence length="813" mass="90560">MYSSLLPVVLTTASLVVGSALPPLGYERSLLGEAFAKRQSEGGCLGGDAPSITAPKDNVWAPITPEDNLAVWNLLHAEESGLNLTSPSTANLTDNYVFWIDTVHTNKSDVLPYLDGDGPMPPKYARAVIFEGGKAEPGSQEYMVGPLPVSNETTIQPLNYIYNGGSGGFVPFNARYSDTPKSRAIEPLTKAIMTNISDITQALFQGAAYFGSSDPRTNLTQSAPTPLSFDGTQGYRAILWRIPGTASYLTPLDFYTILDVPGTDPAHYKLRGFVTNSRFFATEAELRTAFEAGELAQEYDQYAAADTDWAIVDYKPEVGQRALEEQFAPQSIELGGKRYKVDTENQYVEYMGWSYYISYTRTFGIMFYDIKFKGERILYELSLQEALAQYAGNQPKAAGTTYHDTYYSLGTDMFTLVEGFDCSFGATFLNVSYNTGNATTVNPNAICIFEQDSGYPLSRHIYSGGNTSYSFTRLGVTKGAALITRAIATIGNYDYMFDYKFHQDGSLEVVVRASGYLQSSFYYPDQGKYGPRIQAATQGSLHDHILNFKADFDILGTANSFQVSDLVVVNQTQPWFPELGEFEQMELDIKNLETETAFDYAGNGQALYVVLNEDEENAWGEKRGYRILPGRSNVHLTPLSSPFSLKNAEFAKHHLAVTRQHDNEPYSNSFQNVNLPWKPQQDYSKFFDDESIVQEDLVVWFNLGMHHFVRSEGALNGYPVPFPMPVKTPCANKWADIPVTLYTEAYSSIIFAPQNFFDRAQDGDLLNRRWITVNQTTEELTYETYNVSLPSCPVNLAEPVDLVVPQATIHAEL</sequence>
<dbReference type="AlphaFoldDB" id="A0A0N1H4X2"/>
<evidence type="ECO:0000256" key="2">
    <source>
        <dbReference type="ARBA" id="ARBA00007983"/>
    </source>
</evidence>
<keyword evidence="10" id="KW-0732">Signal</keyword>
<feature type="modified residue" description="2',4',5'-topaquinone" evidence="8">
    <location>
        <position position="493"/>
    </location>
</feature>
<dbReference type="EC" id="1.4.3.-" evidence="9"/>
<keyword evidence="3 9" id="KW-0479">Metal-binding</keyword>
<dbReference type="SUPFAM" id="SSF49998">
    <property type="entry name" value="Amine oxidase catalytic domain"/>
    <property type="match status" value="1"/>
</dbReference>
<dbReference type="InterPro" id="IPR016182">
    <property type="entry name" value="Cu_amine_oxidase_N-reg"/>
</dbReference>
<evidence type="ECO:0000256" key="5">
    <source>
        <dbReference type="ARBA" id="ARBA00023002"/>
    </source>
</evidence>
<dbReference type="Gene3D" id="2.70.98.20">
    <property type="entry name" value="Copper amine oxidase, catalytic domain"/>
    <property type="match status" value="1"/>
</dbReference>
<dbReference type="Pfam" id="PF01179">
    <property type="entry name" value="Cu_amine_oxid"/>
    <property type="match status" value="1"/>
</dbReference>
<organism evidence="14 15">
    <name type="scientific">Cyphellophora attinorum</name>
    <dbReference type="NCBI Taxonomy" id="1664694"/>
    <lineage>
        <taxon>Eukaryota</taxon>
        <taxon>Fungi</taxon>
        <taxon>Dikarya</taxon>
        <taxon>Ascomycota</taxon>
        <taxon>Pezizomycotina</taxon>
        <taxon>Eurotiomycetes</taxon>
        <taxon>Chaetothyriomycetidae</taxon>
        <taxon>Chaetothyriales</taxon>
        <taxon>Cyphellophoraceae</taxon>
        <taxon>Cyphellophora</taxon>
    </lineage>
</organism>
<dbReference type="SUPFAM" id="SSF54416">
    <property type="entry name" value="Amine oxidase N-terminal region"/>
    <property type="match status" value="2"/>
</dbReference>
<dbReference type="STRING" id="1664694.A0A0N1H4X2"/>
<evidence type="ECO:0000259" key="11">
    <source>
        <dbReference type="Pfam" id="PF01179"/>
    </source>
</evidence>
<dbReference type="GO" id="GO:0008131">
    <property type="term" value="F:primary methylamine oxidase activity"/>
    <property type="evidence" value="ECO:0007669"/>
    <property type="project" value="InterPro"/>
</dbReference>
<dbReference type="PRINTS" id="PR00766">
    <property type="entry name" value="CUDAOXIDASE"/>
</dbReference>
<comment type="caution">
    <text evidence="14">The sequence shown here is derived from an EMBL/GenBank/DDBJ whole genome shotgun (WGS) entry which is preliminary data.</text>
</comment>
<accession>A0A0N1H4X2</accession>
<dbReference type="Pfam" id="PF09248">
    <property type="entry name" value="DUF1965"/>
    <property type="match status" value="1"/>
</dbReference>
<dbReference type="InterPro" id="IPR015800">
    <property type="entry name" value="Cu_amine_oxidase_N2"/>
</dbReference>
<dbReference type="GO" id="GO:0005507">
    <property type="term" value="F:copper ion binding"/>
    <property type="evidence" value="ECO:0007669"/>
    <property type="project" value="InterPro"/>
</dbReference>
<evidence type="ECO:0000313" key="14">
    <source>
        <dbReference type="EMBL" id="KPI35890.1"/>
    </source>
</evidence>
<feature type="domain" description="Copper amine oxidase N2-terminal" evidence="12">
    <location>
        <begin position="82"/>
        <end position="150"/>
    </location>
</feature>
<keyword evidence="15" id="KW-1185">Reference proteome</keyword>
<evidence type="ECO:0000256" key="10">
    <source>
        <dbReference type="SAM" id="SignalP"/>
    </source>
</evidence>
<keyword evidence="6 9" id="KW-0186">Copper</keyword>
<evidence type="ECO:0000256" key="6">
    <source>
        <dbReference type="ARBA" id="ARBA00023008"/>
    </source>
</evidence>
<comment type="similarity">
    <text evidence="2 9">Belongs to the copper/topaquinone oxidase family.</text>
</comment>
<feature type="domain" description="Copper amine oxidase catalytic" evidence="11">
    <location>
        <begin position="330"/>
        <end position="712"/>
    </location>
</feature>
<evidence type="ECO:0000256" key="1">
    <source>
        <dbReference type="ARBA" id="ARBA00001935"/>
    </source>
</evidence>
<dbReference type="PANTHER" id="PTHR10638:SF20">
    <property type="entry name" value="AMINE OXIDASE"/>
    <property type="match status" value="1"/>
</dbReference>
<dbReference type="RefSeq" id="XP_017995853.1">
    <property type="nucleotide sequence ID" value="XM_018139222.1"/>
</dbReference>
<evidence type="ECO:0000256" key="8">
    <source>
        <dbReference type="PIRSR" id="PIRSR600269-51"/>
    </source>
</evidence>
<gene>
    <name evidence="14" type="ORF">AB675_10449</name>
</gene>
<dbReference type="PANTHER" id="PTHR10638">
    <property type="entry name" value="COPPER AMINE OXIDASE"/>
    <property type="match status" value="1"/>
</dbReference>
<feature type="active site" description="Proton acceptor" evidence="7">
    <location>
        <position position="404"/>
    </location>
</feature>
<dbReference type="GO" id="GO:0048038">
    <property type="term" value="F:quinone binding"/>
    <property type="evidence" value="ECO:0007669"/>
    <property type="project" value="InterPro"/>
</dbReference>
<dbReference type="GeneID" id="28731102"/>
<dbReference type="Gene3D" id="3.10.450.40">
    <property type="match status" value="2"/>
</dbReference>
<reference evidence="14 15" key="1">
    <citation type="submission" date="2015-06" db="EMBL/GenBank/DDBJ databases">
        <title>Draft genome of the ant-associated black yeast Phialophora attae CBS 131958.</title>
        <authorList>
            <person name="Moreno L.F."/>
            <person name="Stielow B.J."/>
            <person name="de Hoog S."/>
            <person name="Vicente V.A."/>
            <person name="Weiss V.A."/>
            <person name="de Vries M."/>
            <person name="Cruz L.M."/>
            <person name="Souza E.M."/>
        </authorList>
    </citation>
    <scope>NUCLEOTIDE SEQUENCE [LARGE SCALE GENOMIC DNA]</scope>
    <source>
        <strain evidence="14 15">CBS 131958</strain>
    </source>
</reference>
<comment type="PTM">
    <text evidence="8 9">Topaquinone (TPQ) is generated by copper-dependent autoxidation of a specific tyrosyl residue.</text>
</comment>
<name>A0A0N1H4X2_9EURO</name>
<evidence type="ECO:0000256" key="9">
    <source>
        <dbReference type="RuleBase" id="RU000672"/>
    </source>
</evidence>
<dbReference type="Proteomes" id="UP000038010">
    <property type="component" value="Unassembled WGS sequence"/>
</dbReference>
<dbReference type="InterPro" id="IPR015328">
    <property type="entry name" value="DUF1965"/>
</dbReference>
<feature type="active site" description="Schiff-base intermediate with substrate; via topaquinone" evidence="7">
    <location>
        <position position="493"/>
    </location>
</feature>
<comment type="cofactor">
    <cofactor evidence="1">
        <name>Cu cation</name>
        <dbReference type="ChEBI" id="CHEBI:23378"/>
    </cofactor>
</comment>
<dbReference type="OrthoDB" id="3341590at2759"/>
<dbReference type="FunFam" id="3.10.450.40:FF:000018">
    <property type="entry name" value="Amine oxidase"/>
    <property type="match status" value="1"/>
</dbReference>
<dbReference type="GO" id="GO:0005886">
    <property type="term" value="C:plasma membrane"/>
    <property type="evidence" value="ECO:0007669"/>
    <property type="project" value="TreeGrafter"/>
</dbReference>
<evidence type="ECO:0000259" key="12">
    <source>
        <dbReference type="Pfam" id="PF02727"/>
    </source>
</evidence>
<keyword evidence="5 9" id="KW-0560">Oxidoreductase</keyword>
<proteinExistence type="inferred from homology"/>
<evidence type="ECO:0000256" key="4">
    <source>
        <dbReference type="ARBA" id="ARBA00022772"/>
    </source>
</evidence>
<dbReference type="Pfam" id="PF02727">
    <property type="entry name" value="Cu_amine_oxidN2"/>
    <property type="match status" value="1"/>
</dbReference>
<protein>
    <recommendedName>
        <fullName evidence="9">Amine oxidase</fullName>
        <ecNumber evidence="9">1.4.3.-</ecNumber>
    </recommendedName>
</protein>
<dbReference type="EMBL" id="LFJN01000035">
    <property type="protein sequence ID" value="KPI35890.1"/>
    <property type="molecule type" value="Genomic_DNA"/>
</dbReference>
<dbReference type="VEuPathDB" id="FungiDB:AB675_10449"/>
<dbReference type="InterPro" id="IPR015798">
    <property type="entry name" value="Cu_amine_oxidase_C"/>
</dbReference>
<dbReference type="InterPro" id="IPR036460">
    <property type="entry name" value="Cu_amine_oxidase_C_sf"/>
</dbReference>
<comment type="cofactor">
    <cofactor evidence="9">
        <name>Cu cation</name>
        <dbReference type="ChEBI" id="CHEBI:23378"/>
    </cofactor>
    <text evidence="9">Contains 1 topaquinone per subunit.</text>
</comment>
<dbReference type="GO" id="GO:0009308">
    <property type="term" value="P:amine metabolic process"/>
    <property type="evidence" value="ECO:0007669"/>
    <property type="project" value="UniProtKB-UniRule"/>
</dbReference>
<evidence type="ECO:0000313" key="15">
    <source>
        <dbReference type="Proteomes" id="UP000038010"/>
    </source>
</evidence>
<evidence type="ECO:0000256" key="7">
    <source>
        <dbReference type="PIRSR" id="PIRSR600269-50"/>
    </source>
</evidence>
<feature type="chain" id="PRO_5005873003" description="Amine oxidase" evidence="10">
    <location>
        <begin position="21"/>
        <end position="813"/>
    </location>
</feature>
<evidence type="ECO:0000256" key="3">
    <source>
        <dbReference type="ARBA" id="ARBA00022723"/>
    </source>
</evidence>
<evidence type="ECO:0000259" key="13">
    <source>
        <dbReference type="Pfam" id="PF09248"/>
    </source>
</evidence>
<feature type="signal peptide" evidence="10">
    <location>
        <begin position="1"/>
        <end position="20"/>
    </location>
</feature>
<keyword evidence="4 7" id="KW-0801">TPQ</keyword>
<dbReference type="InterPro" id="IPR000269">
    <property type="entry name" value="Cu_amine_oxidase"/>
</dbReference>
<feature type="domain" description="DUF1965" evidence="13">
    <location>
        <begin position="249"/>
        <end position="313"/>
    </location>
</feature>